<dbReference type="AlphaFoldDB" id="E2BY19"/>
<evidence type="ECO:0000313" key="2">
    <source>
        <dbReference type="Proteomes" id="UP000008237"/>
    </source>
</evidence>
<proteinExistence type="predicted"/>
<gene>
    <name evidence="1" type="ORF">EAI_04671</name>
</gene>
<reference evidence="1 2" key="1">
    <citation type="journal article" date="2010" name="Science">
        <title>Genomic comparison of the ants Camponotus floridanus and Harpegnathos saltator.</title>
        <authorList>
            <person name="Bonasio R."/>
            <person name="Zhang G."/>
            <person name="Ye C."/>
            <person name="Mutti N.S."/>
            <person name="Fang X."/>
            <person name="Qin N."/>
            <person name="Donahue G."/>
            <person name="Yang P."/>
            <person name="Li Q."/>
            <person name="Li C."/>
            <person name="Zhang P."/>
            <person name="Huang Z."/>
            <person name="Berger S.L."/>
            <person name="Reinberg D."/>
            <person name="Wang J."/>
            <person name="Liebig J."/>
        </authorList>
    </citation>
    <scope>NUCLEOTIDE SEQUENCE [LARGE SCALE GENOMIC DNA]</scope>
    <source>
        <strain evidence="1 2">R22 G/1</strain>
    </source>
</reference>
<accession>E2BY19</accession>
<feature type="non-terminal residue" evidence="1">
    <location>
        <position position="49"/>
    </location>
</feature>
<name>E2BY19_HARSA</name>
<keyword evidence="2" id="KW-1185">Reference proteome</keyword>
<dbReference type="Proteomes" id="UP000008237">
    <property type="component" value="Unassembled WGS sequence"/>
</dbReference>
<evidence type="ECO:0000313" key="1">
    <source>
        <dbReference type="EMBL" id="EFN79411.1"/>
    </source>
</evidence>
<dbReference type="InParanoid" id="E2BY19"/>
<organism evidence="2">
    <name type="scientific">Harpegnathos saltator</name>
    <name type="common">Jerdon's jumping ant</name>
    <dbReference type="NCBI Taxonomy" id="610380"/>
    <lineage>
        <taxon>Eukaryota</taxon>
        <taxon>Metazoa</taxon>
        <taxon>Ecdysozoa</taxon>
        <taxon>Arthropoda</taxon>
        <taxon>Hexapoda</taxon>
        <taxon>Insecta</taxon>
        <taxon>Pterygota</taxon>
        <taxon>Neoptera</taxon>
        <taxon>Endopterygota</taxon>
        <taxon>Hymenoptera</taxon>
        <taxon>Apocrita</taxon>
        <taxon>Aculeata</taxon>
        <taxon>Formicoidea</taxon>
        <taxon>Formicidae</taxon>
        <taxon>Ponerinae</taxon>
        <taxon>Ponerini</taxon>
        <taxon>Harpegnathos</taxon>
    </lineage>
</organism>
<evidence type="ECO:0008006" key="3">
    <source>
        <dbReference type="Google" id="ProtNLM"/>
    </source>
</evidence>
<sequence length="49" mass="5960">PWNLNELRRRINEEIHLIPSHFCKNAIFNFYTTLAYCQTVNGKQFEYLL</sequence>
<feature type="non-terminal residue" evidence="1">
    <location>
        <position position="1"/>
    </location>
</feature>
<dbReference type="EMBL" id="GL451400">
    <property type="protein sequence ID" value="EFN79411.1"/>
    <property type="molecule type" value="Genomic_DNA"/>
</dbReference>
<protein>
    <recommendedName>
        <fullName evidence="3">Mos1 transposase HTH domain-containing protein</fullName>
    </recommendedName>
</protein>